<organism evidence="1 2">
    <name type="scientific">Streptomyces zagrosensis</name>
    <dbReference type="NCBI Taxonomy" id="1042984"/>
    <lineage>
        <taxon>Bacteria</taxon>
        <taxon>Bacillati</taxon>
        <taxon>Actinomycetota</taxon>
        <taxon>Actinomycetes</taxon>
        <taxon>Kitasatosporales</taxon>
        <taxon>Streptomycetaceae</taxon>
        <taxon>Streptomyces</taxon>
    </lineage>
</organism>
<keyword evidence="2" id="KW-1185">Reference proteome</keyword>
<reference evidence="1 2" key="1">
    <citation type="submission" date="2020-08" db="EMBL/GenBank/DDBJ databases">
        <title>Genomic Encyclopedia of Type Strains, Phase III (KMG-III): the genomes of soil and plant-associated and newly described type strains.</title>
        <authorList>
            <person name="Whitman W."/>
        </authorList>
    </citation>
    <scope>NUCLEOTIDE SEQUENCE [LARGE SCALE GENOMIC DNA]</scope>
    <source>
        <strain evidence="1 2">CECT 8305</strain>
    </source>
</reference>
<accession>A0A7W9Q5G1</accession>
<dbReference type="Proteomes" id="UP000588098">
    <property type="component" value="Unassembled WGS sequence"/>
</dbReference>
<sequence>MSSYHVLAERELAAATQLVAGDRAADHGALLRSLQVVVGIARVRGDRLDQLTNGVEPRQLASLNAARLWEAVERAQPGACLDEREARLAAACLAGGARSLLAHLGAAAWNDAERARGRAVVDGGGAVTSAPLEGTGTGADGAAYPPDLRDLVGRLRSGQQEHAALGELAALVGPAMVANLVARGMWGSAPARLRRAIGSAGAAGVELAEASDDEGTPVVLIAWVLAETVDRVADMCDTFDRRPPGTSVVIVMRGEG</sequence>
<evidence type="ECO:0000313" key="2">
    <source>
        <dbReference type="Proteomes" id="UP000588098"/>
    </source>
</evidence>
<protein>
    <submittedName>
        <fullName evidence="1">Uncharacterized protein</fullName>
    </submittedName>
</protein>
<dbReference type="RefSeq" id="WP_184569283.1">
    <property type="nucleotide sequence ID" value="NZ_JACHJL010000002.1"/>
</dbReference>
<proteinExistence type="predicted"/>
<comment type="caution">
    <text evidence="1">The sequence shown here is derived from an EMBL/GenBank/DDBJ whole genome shotgun (WGS) entry which is preliminary data.</text>
</comment>
<evidence type="ECO:0000313" key="1">
    <source>
        <dbReference type="EMBL" id="MBB5933983.1"/>
    </source>
</evidence>
<gene>
    <name evidence="1" type="ORF">FHS42_001009</name>
</gene>
<dbReference type="EMBL" id="JACHJL010000002">
    <property type="protein sequence ID" value="MBB5933983.1"/>
    <property type="molecule type" value="Genomic_DNA"/>
</dbReference>
<name>A0A7W9Q5G1_9ACTN</name>
<dbReference type="AlphaFoldDB" id="A0A7W9Q5G1"/>